<dbReference type="Gene3D" id="2.30.40.10">
    <property type="entry name" value="Urease, subunit C, domain 1"/>
    <property type="match status" value="1"/>
</dbReference>
<dbReference type="RefSeq" id="XP_009848532.1">
    <property type="nucleotide sequence ID" value="XM_009850230.1"/>
</dbReference>
<feature type="compositionally biased region" description="Basic and acidic residues" evidence="1">
    <location>
        <begin position="1330"/>
        <end position="1339"/>
    </location>
</feature>
<dbReference type="EMBL" id="GL891302">
    <property type="protein sequence ID" value="EGO61490.1"/>
    <property type="molecule type" value="Genomic_DNA"/>
</dbReference>
<dbReference type="GO" id="GO:0006979">
    <property type="term" value="P:response to oxidative stress"/>
    <property type="evidence" value="ECO:0007669"/>
    <property type="project" value="InterPro"/>
</dbReference>
<sequence length="1831" mass="205074">MSSSDVQRPLRGHAIQDSDNARLESLNEALSTQKYLAGFHGDTLIGNKVVSKVGLLDDLKSILELKNVPSIVAVLVNYLKERRLDIKAGASLLAAVSNNSVARADIIEKQVKIKYDRMLHPPLSYLGDAFKYRTADGKFNSAINPHLGQAGAPYAKTVPAKTHPLGALPDPGDLFDQLMAREENGRPSQSGLSSMLIYHATIIIHDLFRTNDNDKNISDTSSYLDLSPLYGFTEEMQRKVRDETYGLGLLKPDTFAEDRLLRQPPGVCIMLVMYNRYHNYAATQLRRINENGRFSVPREYREAKFIAAAKYFDKDSLLENIDNQEILKRFIYANEVFESNGRVRTKEYQDAENALDIFINKVQPDEKQVKAFKDSYDAAWKKLDDDLFHTARLITCGLYIQVSIHDYLRALMGFHQYDTNFTLDPRVNQSEAKEVSRGLGNQVTVEFNLLYRFHCAISRGDEEYLENYLEEYFEKHSRSDWNPKEMGLQEFLMEMGQARERRKNDPPVNPCDIEFGLKNKDEDEARKKMAFKRDPITKLFNDEQMVDHLTKVMDEPISNFGPRNVPRSLKAVEVMGILQARKWGVGTLNDFREFFGMKRHKTFESVSGCVEVQNALRDLYEHPDKIEFYPGVFCESDASQSADPGPSDVDSALWAAIFSDAITLVRSDRFYTLDWNTNSLTSWGMKEVTPDNDVLKSSVFHRLLQRSFPEWFPSTSVRFFHPFYTAQKNAEYATAQGYDKDFAIKHTVEKSERNWSGPATVTKTFDTSASNPRKPVEPKILTDPCQIMAVLTDDTDNIVHPVRLEPEILPAKVAEVLAVREQEDTANGRKSHGEHRKEIDTDTDDLMTYFTNLMRDIIRRGSVVMKPGQKNSEVDPIYQLDVTRDFAIPVVTRYVADFLGFGHLVKSEKNLHAKYSENEIYQHITNCHLYFSYNADETKLPKRRKMFKDSISFLFDLTLNEGNVAEVKKFRLTRALQSVGSWLWRSAAGDNNPMSELGLEVSQQVLQQQKGDTGRVAAILLLLALDSSYTSVLAFTSVLDSFINGLYTLAAKEPNALSGVTENKSCDWRDVQRLACAEFLPDVPTNTFDDIKKIVLKAQRESMKLPILRKARITCVVKGSEPVLTVEKDQLIICDINPGDQEYEDDVPTYHTSFTERFTEYHPKNLAENSLTAMIKVLAQLKDLRRGNDTQGHLKKIGLDSSYATYTNFMAPQRIKHIKTQVRAKIAEAEEADDLTTADKLKKTYHLDRLQCPATDTYMTPEWDEMIPFPTTWKVRFNGYGESTYGGEKLPLLQSPLVPDDFPPFYELPGGPSRSGGSFGEPIHPYPSKPQEKSTSREEHGEHVLYMDRGSDAGDSAIDIDEGCPFGGIPEIVIKPWKPSPRRTYLFKRANLVDTAQGTIISNVNIKIADGVIKLIEKNDPRITSLAHHLRGEDDSGLVIEVDLEGKFLCPGLIDCHVHVGAVPGELSLSSTAAISDPAISLLRQPFVCSQMLSRGFTTVRDTGGATLALKEAIEEGVFPGPRLFICNRALSQTGGHGDLRGAHDHKNRGGGGGGGGEGCCGGSAGQLAVVCDGVPECIRATREQLRTGADFIKIMVGGGVASPTDRLTNTQFTAAEVRAICDVAESYGTYVTAHAYTPKAIRHAVDNGVKGIEHGNLIDEATARYMAERGIWLTPTLVTYDAMASDEYAGFLPPENQRKNEEVLRQGLKSLTIAEKAGVNMCYGSDLLGPLTREQSKEFGIRSVILKSKQVLQSATVNAAKMLGQESFLGQLKPGYASDILILDVNPFNDVAMLDEPKKHVLAVIKDGRVCVSRWRKLPMDATHGEELIE</sequence>
<dbReference type="InterPro" id="IPR057744">
    <property type="entry name" value="OTAase-like"/>
</dbReference>
<dbReference type="KEGG" id="nte:NEUTE1DRAFT77530"/>
<name>F8MDQ2_NEUT8</name>
<dbReference type="Proteomes" id="UP000008065">
    <property type="component" value="Unassembled WGS sequence"/>
</dbReference>
<protein>
    <recommendedName>
        <fullName evidence="2">Amidohydrolase-related domain-containing protein</fullName>
    </recommendedName>
</protein>
<dbReference type="HOGENOM" id="CLU_002329_3_0_1"/>
<dbReference type="CDD" id="cd01299">
    <property type="entry name" value="Met_dep_hydrolase_A"/>
    <property type="match status" value="1"/>
</dbReference>
<dbReference type="InterPro" id="IPR010255">
    <property type="entry name" value="Haem_peroxidase_sf"/>
</dbReference>
<dbReference type="Pfam" id="PF03098">
    <property type="entry name" value="An_peroxidase"/>
    <property type="match status" value="1"/>
</dbReference>
<evidence type="ECO:0000313" key="3">
    <source>
        <dbReference type="EMBL" id="EGO61490.1"/>
    </source>
</evidence>
<dbReference type="CDD" id="cd09817">
    <property type="entry name" value="linoleate_diol_synthase_like"/>
    <property type="match status" value="1"/>
</dbReference>
<dbReference type="Gene3D" id="3.20.20.140">
    <property type="entry name" value="Metal-dependent hydrolases"/>
    <property type="match status" value="1"/>
</dbReference>
<evidence type="ECO:0000313" key="4">
    <source>
        <dbReference type="Proteomes" id="UP000008065"/>
    </source>
</evidence>
<dbReference type="InterPro" id="IPR019791">
    <property type="entry name" value="Haem_peroxidase_animal"/>
</dbReference>
<dbReference type="PROSITE" id="PS50292">
    <property type="entry name" value="PEROXIDASE_3"/>
    <property type="match status" value="1"/>
</dbReference>
<dbReference type="InterPro" id="IPR034812">
    <property type="entry name" value="Ppo-like_N"/>
</dbReference>
<dbReference type="SUPFAM" id="SSF48113">
    <property type="entry name" value="Heme-dependent peroxidases"/>
    <property type="match status" value="1"/>
</dbReference>
<keyword evidence="4" id="KW-1185">Reference proteome</keyword>
<reference evidence="4" key="1">
    <citation type="journal article" date="2011" name="Genetics">
        <title>Massive changes in genome architecture accompany the transition to self-fertility in the filamentous fungus Neurospora tetrasperma.</title>
        <authorList>
            <person name="Ellison C.E."/>
            <person name="Stajich J.E."/>
            <person name="Jacobson D.J."/>
            <person name="Natvig D.O."/>
            <person name="Lapidus A."/>
            <person name="Foster B."/>
            <person name="Aerts A."/>
            <person name="Riley R."/>
            <person name="Lindquist E.A."/>
            <person name="Grigoriev I.V."/>
            <person name="Taylor J.W."/>
        </authorList>
    </citation>
    <scope>NUCLEOTIDE SEQUENCE [LARGE SCALE GENOMIC DNA]</scope>
    <source>
        <strain evidence="4">FGSC 2508 / P0657</strain>
    </source>
</reference>
<dbReference type="InterPro" id="IPR037120">
    <property type="entry name" value="Haem_peroxidase_sf_animal"/>
</dbReference>
<dbReference type="SUPFAM" id="SSF51338">
    <property type="entry name" value="Composite domain of metallo-dependent hydrolases"/>
    <property type="match status" value="1"/>
</dbReference>
<dbReference type="PANTHER" id="PTHR43135:SF3">
    <property type="entry name" value="ALPHA-D-RIBOSE 1-METHYLPHOSPHONATE 5-TRIPHOSPHATE DIPHOSPHATASE"/>
    <property type="match status" value="1"/>
</dbReference>
<dbReference type="GO" id="GO:0004601">
    <property type="term" value="F:peroxidase activity"/>
    <property type="evidence" value="ECO:0007669"/>
    <property type="project" value="InterPro"/>
</dbReference>
<dbReference type="InterPro" id="IPR011059">
    <property type="entry name" value="Metal-dep_hydrolase_composite"/>
</dbReference>
<dbReference type="GO" id="GO:0016810">
    <property type="term" value="F:hydrolase activity, acting on carbon-nitrogen (but not peptide) bonds"/>
    <property type="evidence" value="ECO:0007669"/>
    <property type="project" value="InterPro"/>
</dbReference>
<feature type="region of interest" description="Disordered" evidence="1">
    <location>
        <begin position="759"/>
        <end position="779"/>
    </location>
</feature>
<dbReference type="FunFam" id="3.20.20.140:FF:000084">
    <property type="entry name" value="Peptidase M38"/>
    <property type="match status" value="1"/>
</dbReference>
<accession>F8MDQ2</accession>
<dbReference type="SUPFAM" id="SSF51556">
    <property type="entry name" value="Metallo-dependent hydrolases"/>
    <property type="match status" value="1"/>
</dbReference>
<dbReference type="GeneID" id="20830008"/>
<dbReference type="VEuPathDB" id="FungiDB:NEUTE1DRAFT_77530"/>
<feature type="domain" description="Amidohydrolase-related" evidence="2">
    <location>
        <begin position="1448"/>
        <end position="1811"/>
    </location>
</feature>
<organism evidence="3 4">
    <name type="scientific">Neurospora tetrasperma (strain FGSC 2508 / ATCC MYA-4615 / P0657)</name>
    <dbReference type="NCBI Taxonomy" id="510951"/>
    <lineage>
        <taxon>Eukaryota</taxon>
        <taxon>Fungi</taxon>
        <taxon>Dikarya</taxon>
        <taxon>Ascomycota</taxon>
        <taxon>Pezizomycotina</taxon>
        <taxon>Sordariomycetes</taxon>
        <taxon>Sordariomycetidae</taxon>
        <taxon>Sordariales</taxon>
        <taxon>Sordariaceae</taxon>
        <taxon>Neurospora</taxon>
    </lineage>
</organism>
<dbReference type="PANTHER" id="PTHR43135">
    <property type="entry name" value="ALPHA-D-RIBOSE 1-METHYLPHOSPHONATE 5-TRIPHOSPHATE DIPHOSPHATASE"/>
    <property type="match status" value="1"/>
</dbReference>
<evidence type="ECO:0000256" key="1">
    <source>
        <dbReference type="SAM" id="MobiDB-lite"/>
    </source>
</evidence>
<dbReference type="InterPro" id="IPR032466">
    <property type="entry name" value="Metal_Hydrolase"/>
</dbReference>
<dbReference type="OrthoDB" id="4571817at2759"/>
<dbReference type="Pfam" id="PF01979">
    <property type="entry name" value="Amidohydro_1"/>
    <property type="match status" value="1"/>
</dbReference>
<dbReference type="InterPro" id="IPR006680">
    <property type="entry name" value="Amidohydro-rel"/>
</dbReference>
<feature type="compositionally biased region" description="Polar residues" evidence="1">
    <location>
        <begin position="759"/>
        <end position="771"/>
    </location>
</feature>
<dbReference type="GO" id="GO:0020037">
    <property type="term" value="F:heme binding"/>
    <property type="evidence" value="ECO:0007669"/>
    <property type="project" value="InterPro"/>
</dbReference>
<dbReference type="Gene3D" id="1.10.640.10">
    <property type="entry name" value="Haem peroxidase domain superfamily, animal type"/>
    <property type="match status" value="1"/>
</dbReference>
<proteinExistence type="predicted"/>
<dbReference type="InterPro" id="IPR051781">
    <property type="entry name" value="Metallo-dep_Hydrolase"/>
</dbReference>
<evidence type="ECO:0000259" key="2">
    <source>
        <dbReference type="Pfam" id="PF01979"/>
    </source>
</evidence>
<feature type="region of interest" description="Disordered" evidence="1">
    <location>
        <begin position="1309"/>
        <end position="1339"/>
    </location>
</feature>
<gene>
    <name evidence="3" type="ORF">NEUTE1DRAFT_77530</name>
</gene>